<evidence type="ECO:0000256" key="4">
    <source>
        <dbReference type="ARBA" id="ARBA00022679"/>
    </source>
</evidence>
<dbReference type="SUPFAM" id="SSF51621">
    <property type="entry name" value="Phosphoenolpyruvate/pyruvate domain"/>
    <property type="match status" value="1"/>
</dbReference>
<keyword evidence="5" id="KW-0479">Metal-binding</keyword>
<dbReference type="InterPro" id="IPR001697">
    <property type="entry name" value="Pyr_Knase"/>
</dbReference>
<dbReference type="SUPFAM" id="SSF50800">
    <property type="entry name" value="PK beta-barrel domain-like"/>
    <property type="match status" value="1"/>
</dbReference>
<sequence length="240" mass="26225">MLSTKIICTIGPASDSPKKLEKLAGAGMNVARLNFSHGTHASHKKIIEQIHELNRSRQFPIAILLDTQGPEIRTGNETATLNSKEIITVSCPPYKENEGNIHVNYAALKSDLKPGSYISIDSGLVKLKVLGKNKKGLKCKVIDGGIVNGHRHVNLPGTVVKLPGITETDKKDILFGIKQKVNFIALSFVRSSETIQEVRELLGKHAEHTEIIAKVENQEGVERLEEIVQEADGVMVARGD</sequence>
<organism evidence="13">
    <name type="scientific">marine metagenome</name>
    <dbReference type="NCBI Taxonomy" id="408172"/>
    <lineage>
        <taxon>unclassified sequences</taxon>
        <taxon>metagenomes</taxon>
        <taxon>ecological metagenomes</taxon>
    </lineage>
</organism>
<keyword evidence="4" id="KW-0808">Transferase</keyword>
<dbReference type="InterPro" id="IPR015793">
    <property type="entry name" value="Pyrv_Knase_brl"/>
</dbReference>
<dbReference type="InterPro" id="IPR040442">
    <property type="entry name" value="Pyrv_kinase-like_dom_sf"/>
</dbReference>
<comment type="pathway">
    <text evidence="1">Carbohydrate degradation; glycolysis; pyruvate from D-glyceraldehyde 3-phosphate: step 5/5.</text>
</comment>
<dbReference type="FunFam" id="2.40.33.10:FF:000001">
    <property type="entry name" value="Pyruvate kinase"/>
    <property type="match status" value="1"/>
</dbReference>
<comment type="similarity">
    <text evidence="2">Belongs to the pyruvate kinase family.</text>
</comment>
<keyword evidence="6" id="KW-0547">Nucleotide-binding</keyword>
<feature type="non-terminal residue" evidence="13">
    <location>
        <position position="240"/>
    </location>
</feature>
<keyword evidence="8" id="KW-0067">ATP-binding</keyword>
<evidence type="ECO:0000256" key="8">
    <source>
        <dbReference type="ARBA" id="ARBA00022840"/>
    </source>
</evidence>
<evidence type="ECO:0000256" key="7">
    <source>
        <dbReference type="ARBA" id="ARBA00022777"/>
    </source>
</evidence>
<dbReference type="InterPro" id="IPR011037">
    <property type="entry name" value="Pyrv_Knase-like_insert_dom_sf"/>
</dbReference>
<gene>
    <name evidence="13" type="ORF">METZ01_LOCUS328359</name>
</gene>
<dbReference type="Pfam" id="PF00224">
    <property type="entry name" value="PK"/>
    <property type="match status" value="1"/>
</dbReference>
<protein>
    <recommendedName>
        <fullName evidence="3">pyruvate kinase</fullName>
        <ecNumber evidence="3">2.7.1.40</ecNumber>
    </recommendedName>
</protein>
<feature type="domain" description="Pyruvate kinase barrel" evidence="12">
    <location>
        <begin position="3"/>
        <end position="240"/>
    </location>
</feature>
<dbReference type="UniPathway" id="UPA00109">
    <property type="reaction ID" value="UER00188"/>
</dbReference>
<evidence type="ECO:0000256" key="2">
    <source>
        <dbReference type="ARBA" id="ARBA00008663"/>
    </source>
</evidence>
<dbReference type="InterPro" id="IPR015813">
    <property type="entry name" value="Pyrv/PenolPyrv_kinase-like_dom"/>
</dbReference>
<name>A0A382PS65_9ZZZZ</name>
<dbReference type="PANTHER" id="PTHR11817">
    <property type="entry name" value="PYRUVATE KINASE"/>
    <property type="match status" value="1"/>
</dbReference>
<dbReference type="PRINTS" id="PR01050">
    <property type="entry name" value="PYRUVTKNASE"/>
</dbReference>
<proteinExistence type="inferred from homology"/>
<evidence type="ECO:0000256" key="3">
    <source>
        <dbReference type="ARBA" id="ARBA00012142"/>
    </source>
</evidence>
<evidence type="ECO:0000256" key="1">
    <source>
        <dbReference type="ARBA" id="ARBA00004997"/>
    </source>
</evidence>
<dbReference type="InterPro" id="IPR015806">
    <property type="entry name" value="Pyrv_Knase_insert_dom_sf"/>
</dbReference>
<evidence type="ECO:0000256" key="11">
    <source>
        <dbReference type="ARBA" id="ARBA00023317"/>
    </source>
</evidence>
<keyword evidence="10" id="KW-0324">Glycolysis</keyword>
<keyword evidence="11" id="KW-0670">Pyruvate</keyword>
<dbReference type="GO" id="GO:0004743">
    <property type="term" value="F:pyruvate kinase activity"/>
    <property type="evidence" value="ECO:0007669"/>
    <property type="project" value="UniProtKB-EC"/>
</dbReference>
<dbReference type="AlphaFoldDB" id="A0A382PS65"/>
<keyword evidence="7" id="KW-0418">Kinase</keyword>
<dbReference type="GO" id="GO:0000287">
    <property type="term" value="F:magnesium ion binding"/>
    <property type="evidence" value="ECO:0007669"/>
    <property type="project" value="InterPro"/>
</dbReference>
<keyword evidence="9" id="KW-0460">Magnesium</keyword>
<evidence type="ECO:0000313" key="13">
    <source>
        <dbReference type="EMBL" id="SVC75505.1"/>
    </source>
</evidence>
<accession>A0A382PS65</accession>
<evidence type="ECO:0000256" key="6">
    <source>
        <dbReference type="ARBA" id="ARBA00022741"/>
    </source>
</evidence>
<reference evidence="13" key="1">
    <citation type="submission" date="2018-05" db="EMBL/GenBank/DDBJ databases">
        <authorList>
            <person name="Lanie J.A."/>
            <person name="Ng W.-L."/>
            <person name="Kazmierczak K.M."/>
            <person name="Andrzejewski T.M."/>
            <person name="Davidsen T.M."/>
            <person name="Wayne K.J."/>
            <person name="Tettelin H."/>
            <person name="Glass J.I."/>
            <person name="Rusch D."/>
            <person name="Podicherti R."/>
            <person name="Tsui H.-C.T."/>
            <person name="Winkler M.E."/>
        </authorList>
    </citation>
    <scope>NUCLEOTIDE SEQUENCE</scope>
</reference>
<dbReference type="EC" id="2.7.1.40" evidence="3"/>
<dbReference type="GO" id="GO:0016301">
    <property type="term" value="F:kinase activity"/>
    <property type="evidence" value="ECO:0007669"/>
    <property type="project" value="UniProtKB-KW"/>
</dbReference>
<dbReference type="EMBL" id="UINC01108987">
    <property type="protein sequence ID" value="SVC75505.1"/>
    <property type="molecule type" value="Genomic_DNA"/>
</dbReference>
<evidence type="ECO:0000256" key="10">
    <source>
        <dbReference type="ARBA" id="ARBA00023152"/>
    </source>
</evidence>
<evidence type="ECO:0000256" key="9">
    <source>
        <dbReference type="ARBA" id="ARBA00022842"/>
    </source>
</evidence>
<evidence type="ECO:0000259" key="12">
    <source>
        <dbReference type="Pfam" id="PF00224"/>
    </source>
</evidence>
<dbReference type="GO" id="GO:0005524">
    <property type="term" value="F:ATP binding"/>
    <property type="evidence" value="ECO:0007669"/>
    <property type="project" value="UniProtKB-KW"/>
</dbReference>
<dbReference type="Gene3D" id="3.20.20.60">
    <property type="entry name" value="Phosphoenolpyruvate-binding domains"/>
    <property type="match status" value="1"/>
</dbReference>
<evidence type="ECO:0000256" key="5">
    <source>
        <dbReference type="ARBA" id="ARBA00022723"/>
    </source>
</evidence>
<dbReference type="Gene3D" id="2.40.33.10">
    <property type="entry name" value="PK beta-barrel domain-like"/>
    <property type="match status" value="1"/>
</dbReference>
<dbReference type="GO" id="GO:0030955">
    <property type="term" value="F:potassium ion binding"/>
    <property type="evidence" value="ECO:0007669"/>
    <property type="project" value="InterPro"/>
</dbReference>